<keyword evidence="1" id="KW-0472">Membrane</keyword>
<keyword evidence="3" id="KW-1185">Reference proteome</keyword>
<keyword evidence="1" id="KW-1133">Transmembrane helix</keyword>
<keyword evidence="1" id="KW-0812">Transmembrane</keyword>
<accession>A0A319CZC5</accession>
<gene>
    <name evidence="2" type="ORF">BO71DRAFT_445728</name>
</gene>
<feature type="transmembrane region" description="Helical" evidence="1">
    <location>
        <begin position="36"/>
        <end position="60"/>
    </location>
</feature>
<dbReference type="AlphaFoldDB" id="A0A319CZC5"/>
<dbReference type="OrthoDB" id="3890746at2759"/>
<evidence type="ECO:0000313" key="3">
    <source>
        <dbReference type="Proteomes" id="UP000247810"/>
    </source>
</evidence>
<evidence type="ECO:0000313" key="2">
    <source>
        <dbReference type="EMBL" id="PYH87717.1"/>
    </source>
</evidence>
<feature type="transmembrane region" description="Helical" evidence="1">
    <location>
        <begin position="118"/>
        <end position="140"/>
    </location>
</feature>
<dbReference type="VEuPathDB" id="FungiDB:BO71DRAFT_445728"/>
<name>A0A319CZC5_9EURO</name>
<proteinExistence type="predicted"/>
<feature type="non-terminal residue" evidence="2">
    <location>
        <position position="229"/>
    </location>
</feature>
<reference evidence="2 3" key="1">
    <citation type="submission" date="2018-02" db="EMBL/GenBank/DDBJ databases">
        <title>The genomes of Aspergillus section Nigri reveals drivers in fungal speciation.</title>
        <authorList>
            <consortium name="DOE Joint Genome Institute"/>
            <person name="Vesth T.C."/>
            <person name="Nybo J."/>
            <person name="Theobald S."/>
            <person name="Brandl J."/>
            <person name="Frisvad J.C."/>
            <person name="Nielsen K.F."/>
            <person name="Lyhne E.K."/>
            <person name="Kogle M.E."/>
            <person name="Kuo A."/>
            <person name="Riley R."/>
            <person name="Clum A."/>
            <person name="Nolan M."/>
            <person name="Lipzen A."/>
            <person name="Salamov A."/>
            <person name="Henrissat B."/>
            <person name="Wiebenga A."/>
            <person name="De vries R.P."/>
            <person name="Grigoriev I.V."/>
            <person name="Mortensen U.H."/>
            <person name="Andersen M.R."/>
            <person name="Baker S.E."/>
        </authorList>
    </citation>
    <scope>NUCLEOTIDE SEQUENCE [LARGE SCALE GENOMIC DNA]</scope>
    <source>
        <strain evidence="2 3">CBS 707.79</strain>
    </source>
</reference>
<dbReference type="Proteomes" id="UP000247810">
    <property type="component" value="Unassembled WGS sequence"/>
</dbReference>
<feature type="transmembrane region" description="Helical" evidence="1">
    <location>
        <begin position="80"/>
        <end position="106"/>
    </location>
</feature>
<protein>
    <submittedName>
        <fullName evidence="2">Uncharacterized protein</fullName>
    </submittedName>
</protein>
<organism evidence="2 3">
    <name type="scientific">Aspergillus ellipticus CBS 707.79</name>
    <dbReference type="NCBI Taxonomy" id="1448320"/>
    <lineage>
        <taxon>Eukaryota</taxon>
        <taxon>Fungi</taxon>
        <taxon>Dikarya</taxon>
        <taxon>Ascomycota</taxon>
        <taxon>Pezizomycotina</taxon>
        <taxon>Eurotiomycetes</taxon>
        <taxon>Eurotiomycetidae</taxon>
        <taxon>Eurotiales</taxon>
        <taxon>Aspergillaceae</taxon>
        <taxon>Aspergillus</taxon>
        <taxon>Aspergillus subgen. Circumdati</taxon>
    </lineage>
</organism>
<dbReference type="EMBL" id="KZ826183">
    <property type="protein sequence ID" value="PYH87717.1"/>
    <property type="molecule type" value="Genomic_DNA"/>
</dbReference>
<evidence type="ECO:0000256" key="1">
    <source>
        <dbReference type="SAM" id="Phobius"/>
    </source>
</evidence>
<feature type="transmembrane region" description="Helical" evidence="1">
    <location>
        <begin position="207"/>
        <end position="228"/>
    </location>
</feature>
<sequence>MSTTTTITSIPSHPTDPDLHETKFLHRTRSLRHTRLGLALLTLAIAIPTIVCEAIAYHHYRQTASYTRVWLYLWPLNLDLRPTIAILACGCVIAFQNLVYVVVAVIPSPRPHISHLNLLALTTSTTSLIATLTTLLFTIYRPNAHHPSDFHTTETLHSWTCKWDEIRYSDGSSSNSTSSTSSSSSNSTLSATTAPAHFHRDCSVTHAAFVLVGVLLGLSILMGVVAGVG</sequence>